<dbReference type="VEuPathDB" id="FungiDB:I7I53_06030"/>
<feature type="region of interest" description="Disordered" evidence="1">
    <location>
        <begin position="1"/>
        <end position="59"/>
    </location>
</feature>
<gene>
    <name evidence="2" type="ORF">I7I53_06030</name>
</gene>
<proteinExistence type="predicted"/>
<evidence type="ECO:0000313" key="2">
    <source>
        <dbReference type="EMBL" id="QSS50863.1"/>
    </source>
</evidence>
<evidence type="ECO:0000313" key="3">
    <source>
        <dbReference type="Proteomes" id="UP000663419"/>
    </source>
</evidence>
<reference evidence="2" key="1">
    <citation type="submission" date="2021-01" db="EMBL/GenBank/DDBJ databases">
        <title>Chromosome-level genome assembly of a human fungal pathogen reveals clustering of transcriptionally co-regulated genes.</title>
        <authorList>
            <person name="Voorhies M."/>
            <person name="Cohen S."/>
            <person name="Shea T.P."/>
            <person name="Petrus S."/>
            <person name="Munoz J.F."/>
            <person name="Poplawski S."/>
            <person name="Goldman W.E."/>
            <person name="Michael T."/>
            <person name="Cuomo C.A."/>
            <person name="Sil A."/>
            <person name="Beyhan S."/>
        </authorList>
    </citation>
    <scope>NUCLEOTIDE SEQUENCE</scope>
    <source>
        <strain evidence="2">H88</strain>
    </source>
</reference>
<dbReference type="EMBL" id="CP069103">
    <property type="protein sequence ID" value="QSS50863.1"/>
    <property type="molecule type" value="Genomic_DNA"/>
</dbReference>
<organism evidence="2 3">
    <name type="scientific">Ajellomyces capsulatus (strain H88)</name>
    <name type="common">Darling's disease fungus</name>
    <name type="synonym">Histoplasma capsulatum</name>
    <dbReference type="NCBI Taxonomy" id="544711"/>
    <lineage>
        <taxon>Eukaryota</taxon>
        <taxon>Fungi</taxon>
        <taxon>Dikarya</taxon>
        <taxon>Ascomycota</taxon>
        <taxon>Pezizomycotina</taxon>
        <taxon>Eurotiomycetes</taxon>
        <taxon>Eurotiomycetidae</taxon>
        <taxon>Onygenales</taxon>
        <taxon>Ajellomycetaceae</taxon>
        <taxon>Histoplasma</taxon>
    </lineage>
</organism>
<dbReference type="Proteomes" id="UP000663419">
    <property type="component" value="Chromosome 2"/>
</dbReference>
<feature type="compositionally biased region" description="Basic and acidic residues" evidence="1">
    <location>
        <begin position="1"/>
        <end position="15"/>
    </location>
</feature>
<sequence>MHRPNPRQERPHHDYTQPIVTRTTNISPSSLPGILAKRPCPSLGSPHNAKIANPRQSST</sequence>
<feature type="compositionally biased region" description="Polar residues" evidence="1">
    <location>
        <begin position="18"/>
        <end position="30"/>
    </location>
</feature>
<evidence type="ECO:0000256" key="1">
    <source>
        <dbReference type="SAM" id="MobiDB-lite"/>
    </source>
</evidence>
<protein>
    <submittedName>
        <fullName evidence="2">Uncharacterized protein</fullName>
    </submittedName>
</protein>
<name>A0A8A1LDY6_AJEC8</name>
<dbReference type="AlphaFoldDB" id="A0A8A1LDY6"/>
<accession>A0A8A1LDY6</accession>